<dbReference type="GO" id="GO:0003729">
    <property type="term" value="F:mRNA binding"/>
    <property type="evidence" value="ECO:0000318"/>
    <property type="project" value="GO_Central"/>
</dbReference>
<dbReference type="Proteomes" id="UP000091857">
    <property type="component" value="Chromosome 17"/>
</dbReference>
<keyword evidence="3" id="KW-1185">Reference proteome</keyword>
<feature type="region of interest" description="Disordered" evidence="1">
    <location>
        <begin position="301"/>
        <end position="383"/>
    </location>
</feature>
<sequence length="623" mass="68899">MSKKKAFSGSTMTLKDFHGGSIPSDLPLPSAPGVIVRSSEWSGYDRPNSWGGSMGRPDHRARPNSSPATRHFDDKAPFLSHTAQIGRHFDEDERKPLDGVSAPRRTVGDESFRFPPSRMELKPEPVLSGRVSGSASASGVQVASSYSGRVSDGAHVGASVQNAGVNTGQSVGGSYPNVWAARKEMVVDVNEPAQSAWSGASAVSKLALASALEKVSSGRWQTKPAIHYQPDVEVIEHLETEKGVASIVDDGYACNKMDAVGGGEYPDVTLARHVERNMVIQDGIQNDRKEYVDHEKARAASFSELRDRNPSVHGERVQSPRPDVRFSRSEMQPPVQSEPSERPKVKLLPRTKPSENLDSPTLDHKQGYQKLSNSANGHFETSEWHGSVSAAKSGLANLESDYQVIERPKLNLKPRSQPVDKSEGNTERFALFGGARPREVVLKERGIDSAAISNHSVGQQPDRVMLNVSKIERVPEHAVPIRHGERTDNIHPDQRTGKKIEKKDQKMDVERVDKQRRNWRSENWRNSRETERQQQPQLQQERPPSPETWRKPVEQPKPASPDATGLRYGKTASALELAQAFSRSFSDPKTTDRYSGQRGLPGKTQMPFSRLTGPTPRHQINGY</sequence>
<feature type="compositionally biased region" description="Basic and acidic residues" evidence="1">
    <location>
        <begin position="87"/>
        <end position="97"/>
    </location>
</feature>
<reference evidence="3" key="1">
    <citation type="journal article" date="2016" name="Nat. Biotechnol.">
        <title>Sequencing wild and cultivated cassava and related species reveals extensive interspecific hybridization and genetic diversity.</title>
        <authorList>
            <person name="Bredeson J.V."/>
            <person name="Lyons J.B."/>
            <person name="Prochnik S.E."/>
            <person name="Wu G.A."/>
            <person name="Ha C.M."/>
            <person name="Edsinger-Gonzales E."/>
            <person name="Grimwood J."/>
            <person name="Schmutz J."/>
            <person name="Rabbi I.Y."/>
            <person name="Egesi C."/>
            <person name="Nauluvula P."/>
            <person name="Lebot V."/>
            <person name="Ndunguru J."/>
            <person name="Mkamilo G."/>
            <person name="Bart R.S."/>
            <person name="Setter T.L."/>
            <person name="Gleadow R.M."/>
            <person name="Kulakow P."/>
            <person name="Ferguson M.E."/>
            <person name="Rounsley S."/>
            <person name="Rokhsar D.S."/>
        </authorList>
    </citation>
    <scope>NUCLEOTIDE SEQUENCE [LARGE SCALE GENOMIC DNA]</scope>
    <source>
        <strain evidence="3">cv. AM560-2</strain>
    </source>
</reference>
<evidence type="ECO:0008006" key="4">
    <source>
        <dbReference type="Google" id="ProtNLM"/>
    </source>
</evidence>
<protein>
    <recommendedName>
        <fullName evidence="4">Eukaryotic translation initiation factor-related</fullName>
    </recommendedName>
</protein>
<proteinExistence type="predicted"/>
<feature type="region of interest" description="Disordered" evidence="1">
    <location>
        <begin position="475"/>
        <end position="623"/>
    </location>
</feature>
<feature type="compositionally biased region" description="Basic and acidic residues" evidence="1">
    <location>
        <begin position="482"/>
        <end position="532"/>
    </location>
</feature>
<dbReference type="OrthoDB" id="48651at2759"/>
<evidence type="ECO:0000313" key="3">
    <source>
        <dbReference type="Proteomes" id="UP000091857"/>
    </source>
</evidence>
<dbReference type="STRING" id="3983.A0A2C9U598"/>
<dbReference type="EMBL" id="CM004403">
    <property type="protein sequence ID" value="OAY24622.1"/>
    <property type="molecule type" value="Genomic_DNA"/>
</dbReference>
<dbReference type="PANTHER" id="PTHR32091">
    <property type="entry name" value="EUKARYOTIC TRANSLATION INITIATION FACTOR 4B"/>
    <property type="match status" value="1"/>
</dbReference>
<name>A0A2C9U598_MANES</name>
<feature type="compositionally biased region" description="Basic and acidic residues" evidence="1">
    <location>
        <begin position="301"/>
        <end position="328"/>
    </location>
</feature>
<comment type="caution">
    <text evidence="2">The sequence shown here is derived from an EMBL/GenBank/DDBJ whole genome shotgun (WGS) entry which is preliminary data.</text>
</comment>
<dbReference type="InterPro" id="IPR010433">
    <property type="entry name" value="EIF-4B_pln"/>
</dbReference>
<feature type="region of interest" description="Disordered" evidence="1">
    <location>
        <begin position="1"/>
        <end position="132"/>
    </location>
</feature>
<dbReference type="PANTHER" id="PTHR32091:SF4">
    <property type="entry name" value="OS07G0546100 PROTEIN"/>
    <property type="match status" value="1"/>
</dbReference>
<evidence type="ECO:0000256" key="1">
    <source>
        <dbReference type="SAM" id="MobiDB-lite"/>
    </source>
</evidence>
<feature type="compositionally biased region" description="Low complexity" evidence="1">
    <location>
        <begin position="533"/>
        <end position="542"/>
    </location>
</feature>
<dbReference type="AlphaFoldDB" id="A0A2C9U598"/>
<evidence type="ECO:0000313" key="2">
    <source>
        <dbReference type="EMBL" id="OAY24622.1"/>
    </source>
</evidence>
<dbReference type="GO" id="GO:0003743">
    <property type="term" value="F:translation initiation factor activity"/>
    <property type="evidence" value="ECO:0000318"/>
    <property type="project" value="GO_Central"/>
</dbReference>
<organism evidence="2 3">
    <name type="scientific">Manihot esculenta</name>
    <name type="common">Cassava</name>
    <name type="synonym">Jatropha manihot</name>
    <dbReference type="NCBI Taxonomy" id="3983"/>
    <lineage>
        <taxon>Eukaryota</taxon>
        <taxon>Viridiplantae</taxon>
        <taxon>Streptophyta</taxon>
        <taxon>Embryophyta</taxon>
        <taxon>Tracheophyta</taxon>
        <taxon>Spermatophyta</taxon>
        <taxon>Magnoliopsida</taxon>
        <taxon>eudicotyledons</taxon>
        <taxon>Gunneridae</taxon>
        <taxon>Pentapetalae</taxon>
        <taxon>rosids</taxon>
        <taxon>fabids</taxon>
        <taxon>Malpighiales</taxon>
        <taxon>Euphorbiaceae</taxon>
        <taxon>Crotonoideae</taxon>
        <taxon>Manihoteae</taxon>
        <taxon>Manihot</taxon>
    </lineage>
</organism>
<gene>
    <name evidence="2" type="ORF">MANES_17G030300v8</name>
</gene>
<accession>A0A2C9U598</accession>
<dbReference type="Gramene" id="Manes.17G030300.1.v8.1">
    <property type="protein sequence ID" value="Manes.17G030300.1.v8.1.CDS"/>
    <property type="gene ID" value="Manes.17G030300.v8.1"/>
</dbReference>